<gene>
    <name evidence="2" type="ORF">Pmani_037639</name>
</gene>
<sequence>MRAEGQAVGVKRKSSDEVESECDERLIRNGGKEAVGENVAGKSGDVIGRQGGRGGGGGGEGEERWYRQAGRQAGVVVVVREKRDGIGRQGWCWW</sequence>
<dbReference type="AlphaFoldDB" id="A0AAE1TN39"/>
<feature type="compositionally biased region" description="Basic and acidic residues" evidence="1">
    <location>
        <begin position="23"/>
        <end position="35"/>
    </location>
</feature>
<feature type="compositionally biased region" description="Gly residues" evidence="1">
    <location>
        <begin position="49"/>
        <end position="59"/>
    </location>
</feature>
<accession>A0AAE1TN39</accession>
<evidence type="ECO:0000256" key="1">
    <source>
        <dbReference type="SAM" id="MobiDB-lite"/>
    </source>
</evidence>
<reference evidence="2" key="1">
    <citation type="submission" date="2023-11" db="EMBL/GenBank/DDBJ databases">
        <title>Genome assemblies of two species of porcelain crab, Petrolisthes cinctipes and Petrolisthes manimaculis (Anomura: Porcellanidae).</title>
        <authorList>
            <person name="Angst P."/>
        </authorList>
    </citation>
    <scope>NUCLEOTIDE SEQUENCE</scope>
    <source>
        <strain evidence="2">PB745_02</strain>
        <tissue evidence="2">Gill</tissue>
    </source>
</reference>
<evidence type="ECO:0000313" key="2">
    <source>
        <dbReference type="EMBL" id="KAK4289384.1"/>
    </source>
</evidence>
<organism evidence="2 3">
    <name type="scientific">Petrolisthes manimaculis</name>
    <dbReference type="NCBI Taxonomy" id="1843537"/>
    <lineage>
        <taxon>Eukaryota</taxon>
        <taxon>Metazoa</taxon>
        <taxon>Ecdysozoa</taxon>
        <taxon>Arthropoda</taxon>
        <taxon>Crustacea</taxon>
        <taxon>Multicrustacea</taxon>
        <taxon>Malacostraca</taxon>
        <taxon>Eumalacostraca</taxon>
        <taxon>Eucarida</taxon>
        <taxon>Decapoda</taxon>
        <taxon>Pleocyemata</taxon>
        <taxon>Anomura</taxon>
        <taxon>Galatheoidea</taxon>
        <taxon>Porcellanidae</taxon>
        <taxon>Petrolisthes</taxon>
    </lineage>
</organism>
<protein>
    <submittedName>
        <fullName evidence="2">Uncharacterized protein</fullName>
    </submittedName>
</protein>
<dbReference type="Proteomes" id="UP001292094">
    <property type="component" value="Unassembled WGS sequence"/>
</dbReference>
<dbReference type="EMBL" id="JAWZYT010005881">
    <property type="protein sequence ID" value="KAK4289384.1"/>
    <property type="molecule type" value="Genomic_DNA"/>
</dbReference>
<proteinExistence type="predicted"/>
<name>A0AAE1TN39_9EUCA</name>
<comment type="caution">
    <text evidence="2">The sequence shown here is derived from an EMBL/GenBank/DDBJ whole genome shotgun (WGS) entry which is preliminary data.</text>
</comment>
<evidence type="ECO:0000313" key="3">
    <source>
        <dbReference type="Proteomes" id="UP001292094"/>
    </source>
</evidence>
<feature type="region of interest" description="Disordered" evidence="1">
    <location>
        <begin position="1"/>
        <end position="63"/>
    </location>
</feature>
<keyword evidence="3" id="KW-1185">Reference proteome</keyword>